<evidence type="ECO:0000256" key="1">
    <source>
        <dbReference type="SAM" id="Phobius"/>
    </source>
</evidence>
<gene>
    <name evidence="2" type="ORF">FYJ83_15840</name>
</gene>
<proteinExistence type="predicted"/>
<keyword evidence="1" id="KW-0812">Transmembrane</keyword>
<organism evidence="2 3">
    <name type="scientific">Tissierella pigra</name>
    <dbReference type="NCBI Taxonomy" id="2607614"/>
    <lineage>
        <taxon>Bacteria</taxon>
        <taxon>Bacillati</taxon>
        <taxon>Bacillota</taxon>
        <taxon>Tissierellia</taxon>
        <taxon>Tissierellales</taxon>
        <taxon>Tissierellaceae</taxon>
        <taxon>Tissierella</taxon>
    </lineage>
</organism>
<name>A0A6N7Y2F5_9FIRM</name>
<sequence>MKYISGKDINIGIILVVLVVVTFVIGVTKWPFFILSATFLFSYIRIDKKRLRCPNCGGFENLERLLFAKKRNYHCRHCGEKINIR</sequence>
<evidence type="ECO:0000313" key="2">
    <source>
        <dbReference type="EMBL" id="MSU02935.1"/>
    </source>
</evidence>
<evidence type="ECO:0000313" key="3">
    <source>
        <dbReference type="Proteomes" id="UP000469523"/>
    </source>
</evidence>
<reference evidence="2 3" key="1">
    <citation type="submission" date="2019-09" db="EMBL/GenBank/DDBJ databases">
        <title>In-depth cultivation of the pig gut microbiome towards novel bacterial diversity and tailored functional studies.</title>
        <authorList>
            <person name="Wylensek D."/>
            <person name="Hitch T.C.A."/>
            <person name="Clavel T."/>
        </authorList>
    </citation>
    <scope>NUCLEOTIDE SEQUENCE [LARGE SCALE GENOMIC DNA]</scope>
    <source>
        <strain evidence="2 3">WCA3-693-APC-4?</strain>
    </source>
</reference>
<protein>
    <submittedName>
        <fullName evidence="2">Uncharacterized protein</fullName>
    </submittedName>
</protein>
<accession>A0A6N7Y2F5</accession>
<keyword evidence="1" id="KW-0472">Membrane</keyword>
<dbReference type="AlphaFoldDB" id="A0A6N7Y2F5"/>
<dbReference type="EMBL" id="VUNQ01000048">
    <property type="protein sequence ID" value="MSU02935.1"/>
    <property type="molecule type" value="Genomic_DNA"/>
</dbReference>
<keyword evidence="3" id="KW-1185">Reference proteome</keyword>
<comment type="caution">
    <text evidence="2">The sequence shown here is derived from an EMBL/GenBank/DDBJ whole genome shotgun (WGS) entry which is preliminary data.</text>
</comment>
<dbReference type="RefSeq" id="WP_154442239.1">
    <property type="nucleotide sequence ID" value="NZ_VUNQ01000048.1"/>
</dbReference>
<keyword evidence="1" id="KW-1133">Transmembrane helix</keyword>
<dbReference type="Proteomes" id="UP000469523">
    <property type="component" value="Unassembled WGS sequence"/>
</dbReference>
<feature type="transmembrane region" description="Helical" evidence="1">
    <location>
        <begin position="12"/>
        <end position="42"/>
    </location>
</feature>